<name>A0A163BDR8_9NEIS</name>
<sequence length="160" mass="17023">MAETLTVTGDSKDERYRALLPQALALIDGETDVVACLANLAAALHATFPRLWTGFYLVKGEQLVLGPFQGPIACTRIPYGRGVCGAAWKENRTLLVPDVDAFPGHIACSSSARSEIVVPVRDTAGRVVAVLDIDADVPADFDEVDAHHLEALVAPLAALF</sequence>
<dbReference type="Gene3D" id="3.30.450.40">
    <property type="match status" value="1"/>
</dbReference>
<dbReference type="SUPFAM" id="SSF55781">
    <property type="entry name" value="GAF domain-like"/>
    <property type="match status" value="1"/>
</dbReference>
<dbReference type="Proteomes" id="UP000076625">
    <property type="component" value="Unassembled WGS sequence"/>
</dbReference>
<keyword evidence="4" id="KW-1185">Reference proteome</keyword>
<evidence type="ECO:0000256" key="1">
    <source>
        <dbReference type="ARBA" id="ARBA00038454"/>
    </source>
</evidence>
<evidence type="ECO:0000313" key="4">
    <source>
        <dbReference type="Proteomes" id="UP000076625"/>
    </source>
</evidence>
<dbReference type="InterPro" id="IPR029016">
    <property type="entry name" value="GAF-like_dom_sf"/>
</dbReference>
<accession>A0A163BDR8</accession>
<protein>
    <submittedName>
        <fullName evidence="3">Diguanylate cyclase</fullName>
    </submittedName>
</protein>
<gene>
    <name evidence="3" type="ORF">AVW16_01945</name>
</gene>
<dbReference type="FunFam" id="3.30.450.40:FF:000008">
    <property type="entry name" value="GAF domain-containing proteins"/>
    <property type="match status" value="1"/>
</dbReference>
<comment type="similarity">
    <text evidence="1">Belongs to the free Met sulfoxide reductase family.</text>
</comment>
<evidence type="ECO:0000313" key="3">
    <source>
        <dbReference type="EMBL" id="KZE27333.1"/>
    </source>
</evidence>
<dbReference type="AlphaFoldDB" id="A0A163BDR8"/>
<dbReference type="GO" id="GO:0005829">
    <property type="term" value="C:cytosol"/>
    <property type="evidence" value="ECO:0007669"/>
    <property type="project" value="TreeGrafter"/>
</dbReference>
<dbReference type="InterPro" id="IPR003018">
    <property type="entry name" value="GAF"/>
</dbReference>
<dbReference type="RefSeq" id="WP_066614139.1">
    <property type="nucleotide sequence ID" value="NZ_LQQU01000045.1"/>
</dbReference>
<feature type="domain" description="GAF" evidence="2">
    <location>
        <begin position="54"/>
        <end position="158"/>
    </location>
</feature>
<comment type="caution">
    <text evidence="3">The sequence shown here is derived from an EMBL/GenBank/DDBJ whole genome shotgun (WGS) entry which is preliminary data.</text>
</comment>
<dbReference type="PANTHER" id="PTHR21021:SF15">
    <property type="entry name" value="FREE METHIONINE-R-SULFOXIDE REDUCTASE"/>
    <property type="match status" value="1"/>
</dbReference>
<proteinExistence type="inferred from homology"/>
<dbReference type="PANTHER" id="PTHR21021">
    <property type="entry name" value="GAF/PUTATIVE CYTOSKELETAL PROTEIN"/>
    <property type="match status" value="1"/>
</dbReference>
<dbReference type="EMBL" id="LQQU01000045">
    <property type="protein sequence ID" value="KZE27333.1"/>
    <property type="molecule type" value="Genomic_DNA"/>
</dbReference>
<dbReference type="Pfam" id="PF13185">
    <property type="entry name" value="GAF_2"/>
    <property type="match status" value="1"/>
</dbReference>
<dbReference type="InterPro" id="IPR051330">
    <property type="entry name" value="Phosphatase_reg/MetRdx"/>
</dbReference>
<dbReference type="STRING" id="1452487.AVW16_01945"/>
<dbReference type="OrthoDB" id="9796252at2"/>
<dbReference type="GO" id="GO:0033745">
    <property type="term" value="F:L-methionine-(R)-S-oxide reductase activity"/>
    <property type="evidence" value="ECO:0007669"/>
    <property type="project" value="TreeGrafter"/>
</dbReference>
<organism evidence="3 4">
    <name type="scientific">Crenobacter luteus</name>
    <dbReference type="NCBI Taxonomy" id="1452487"/>
    <lineage>
        <taxon>Bacteria</taxon>
        <taxon>Pseudomonadati</taxon>
        <taxon>Pseudomonadota</taxon>
        <taxon>Betaproteobacteria</taxon>
        <taxon>Neisseriales</taxon>
        <taxon>Neisseriaceae</taxon>
        <taxon>Crenobacter</taxon>
    </lineage>
</organism>
<evidence type="ECO:0000259" key="2">
    <source>
        <dbReference type="Pfam" id="PF13185"/>
    </source>
</evidence>
<reference evidence="4" key="1">
    <citation type="submission" date="2016-01" db="EMBL/GenBank/DDBJ databases">
        <title>Draft genome of Chromobacterium sp. F49.</title>
        <authorList>
            <person name="Hong K.W."/>
        </authorList>
    </citation>
    <scope>NUCLEOTIDE SEQUENCE [LARGE SCALE GENOMIC DNA]</scope>
    <source>
        <strain evidence="4">CN10</strain>
    </source>
</reference>